<feature type="compositionally biased region" description="Polar residues" evidence="1">
    <location>
        <begin position="20"/>
        <end position="29"/>
    </location>
</feature>
<protein>
    <submittedName>
        <fullName evidence="2">Uncharacterized protein</fullName>
    </submittedName>
</protein>
<sequence length="29" mass="3251">MAVQEQGPVNSGQVEEHDQQNQQVINESK</sequence>
<evidence type="ECO:0000313" key="2">
    <source>
        <dbReference type="EMBL" id="JAE38626.1"/>
    </source>
</evidence>
<proteinExistence type="predicted"/>
<reference evidence="2" key="2">
    <citation type="journal article" date="2015" name="Data Brief">
        <title>Shoot transcriptome of the giant reed, Arundo donax.</title>
        <authorList>
            <person name="Barrero R.A."/>
            <person name="Guerrero F.D."/>
            <person name="Moolhuijzen P."/>
            <person name="Goolsby J.A."/>
            <person name="Tidwell J."/>
            <person name="Bellgard S.E."/>
            <person name="Bellgard M.I."/>
        </authorList>
    </citation>
    <scope>NUCLEOTIDE SEQUENCE</scope>
    <source>
        <tissue evidence="2">Shoot tissue taken approximately 20 cm above the soil surface</tissue>
    </source>
</reference>
<organism evidence="2">
    <name type="scientific">Arundo donax</name>
    <name type="common">Giant reed</name>
    <name type="synonym">Donax arundinaceus</name>
    <dbReference type="NCBI Taxonomy" id="35708"/>
    <lineage>
        <taxon>Eukaryota</taxon>
        <taxon>Viridiplantae</taxon>
        <taxon>Streptophyta</taxon>
        <taxon>Embryophyta</taxon>
        <taxon>Tracheophyta</taxon>
        <taxon>Spermatophyta</taxon>
        <taxon>Magnoliopsida</taxon>
        <taxon>Liliopsida</taxon>
        <taxon>Poales</taxon>
        <taxon>Poaceae</taxon>
        <taxon>PACMAD clade</taxon>
        <taxon>Arundinoideae</taxon>
        <taxon>Arundineae</taxon>
        <taxon>Arundo</taxon>
    </lineage>
</organism>
<feature type="region of interest" description="Disordered" evidence="1">
    <location>
        <begin position="1"/>
        <end position="29"/>
    </location>
</feature>
<dbReference type="AlphaFoldDB" id="A0A0A9HUU9"/>
<name>A0A0A9HUU9_ARUDO</name>
<reference evidence="2" key="1">
    <citation type="submission" date="2014-09" db="EMBL/GenBank/DDBJ databases">
        <authorList>
            <person name="Magalhaes I.L.F."/>
            <person name="Oliveira U."/>
            <person name="Santos F.R."/>
            <person name="Vidigal T.H.D.A."/>
            <person name="Brescovit A.D."/>
            <person name="Santos A.J."/>
        </authorList>
    </citation>
    <scope>NUCLEOTIDE SEQUENCE</scope>
    <source>
        <tissue evidence="2">Shoot tissue taken approximately 20 cm above the soil surface</tissue>
    </source>
</reference>
<accession>A0A0A9HUU9</accession>
<dbReference type="EMBL" id="GBRH01159270">
    <property type="protein sequence ID" value="JAE38626.1"/>
    <property type="molecule type" value="Transcribed_RNA"/>
</dbReference>
<evidence type="ECO:0000256" key="1">
    <source>
        <dbReference type="SAM" id="MobiDB-lite"/>
    </source>
</evidence>